<dbReference type="Gene3D" id="6.20.210.20">
    <property type="entry name" value="THAP domain"/>
    <property type="match status" value="1"/>
</dbReference>
<dbReference type="Gene3D" id="3.30.160.60">
    <property type="entry name" value="Classic Zinc Finger"/>
    <property type="match status" value="5"/>
</dbReference>
<sequence>MSRKAYCSIQTCKNSSRKCNRERQQIRFFSYPADSATRRAWVKKSKQPSKFDTNGKSICSLHFKTSDYEDEMKSQLMNFSPMRLKKDAVPSLYLPGSSLKHSSKREERYSMKLRKKIIRECMEQYKIKGGGKNQRKLTIAAKNNPSEKSALKETELLKKNDTEFETRKLVKDCDCEVSNENCLKCQLLILQEENESLKNEIEVYKQNEKSMKQTIENLQTRRNKLDHTFEGKAKVALNHFLSSNQVDILLKKKTKVRWTEEEFTKAFNILQFSKRFYVYLKDTLNYPLPGFSTLKKWIADISFKIEKNCPVDELADHVLDHTNNHADHSIPSEGHSSKLSKNSENSSSDLSKLNIVNSFADSFTSHSNVQPSDHDPLSEYLPSILDRNSNDLPTNHLYHSETQSTDYAMDSNHQINNNIIQNEIQALYPPTISEAQPLNHLLHSDFRSVEQKLSEKLHFVQHFDNSSLNFEQTKYHATSQDTPSANQLCDHSTVPKSLPLGEDHSNKSLNLGDQQIKIFCSKTPFPSESVINSENTAFKPKSSQTDLKLKENRPVSTTNKSFQFHLSHRNFFNKLILNRIRRKAHKPTKPKRFICTTCNKGFDLSGAFKRHIKTHLLENPWTCDVCDKVFSSKFYLDRHITIHKKDGRFFCDICDQSFVKKINFKDHYLKHKNIQPHKGLDTDANVFSENCPNTKLPSTNYSVNSMPYLCHLCNNTFEAKSDLKSHLVICKEERKNNSKNTKDEKVTYVCESCNKEFKNKQYFQSHLLQHTNQKMFLCQICDKTFSAQHCLKRHMILHDSNENKVQFLCSVCSKVFTQKRYLTQHMQTHLNDKPYACDLCPKKFAQNSTLKKHVESHKNENYPNQSYLLEGALFQ</sequence>
<feature type="domain" description="C2H2-type" evidence="15">
    <location>
        <begin position="776"/>
        <end position="803"/>
    </location>
</feature>
<keyword evidence="7" id="KW-0805">Transcription regulation</keyword>
<keyword evidence="9" id="KW-0804">Transcription</keyword>
<accession>A0AAV6TYC8</accession>
<comment type="similarity">
    <text evidence="2">Belongs to the krueppel C2H2-type zinc-finger protein family.</text>
</comment>
<dbReference type="EMBL" id="JAFNEN010000897">
    <property type="protein sequence ID" value="KAG8176300.1"/>
    <property type="molecule type" value="Genomic_DNA"/>
</dbReference>
<dbReference type="InterPro" id="IPR036236">
    <property type="entry name" value="Znf_C2H2_sf"/>
</dbReference>
<feature type="domain" description="C2H2-type" evidence="15">
    <location>
        <begin position="708"/>
        <end position="735"/>
    </location>
</feature>
<keyword evidence="10" id="KW-0539">Nucleus</keyword>
<evidence type="ECO:0000256" key="9">
    <source>
        <dbReference type="ARBA" id="ARBA00023163"/>
    </source>
</evidence>
<dbReference type="SUPFAM" id="SSF57716">
    <property type="entry name" value="Glucocorticoid receptor-like (DNA-binding domain)"/>
    <property type="match status" value="1"/>
</dbReference>
<keyword evidence="4" id="KW-0677">Repeat</keyword>
<evidence type="ECO:0000256" key="7">
    <source>
        <dbReference type="ARBA" id="ARBA00023015"/>
    </source>
</evidence>
<organism evidence="17 18">
    <name type="scientific">Oedothorax gibbosus</name>
    <dbReference type="NCBI Taxonomy" id="931172"/>
    <lineage>
        <taxon>Eukaryota</taxon>
        <taxon>Metazoa</taxon>
        <taxon>Ecdysozoa</taxon>
        <taxon>Arthropoda</taxon>
        <taxon>Chelicerata</taxon>
        <taxon>Arachnida</taxon>
        <taxon>Araneae</taxon>
        <taxon>Araneomorphae</taxon>
        <taxon>Entelegynae</taxon>
        <taxon>Araneoidea</taxon>
        <taxon>Linyphiidae</taxon>
        <taxon>Erigoninae</taxon>
        <taxon>Oedothorax</taxon>
    </lineage>
</organism>
<keyword evidence="3" id="KW-0479">Metal-binding</keyword>
<dbReference type="SMART" id="SM00692">
    <property type="entry name" value="DM3"/>
    <property type="match status" value="1"/>
</dbReference>
<evidence type="ECO:0000256" key="10">
    <source>
        <dbReference type="ARBA" id="ARBA00023242"/>
    </source>
</evidence>
<dbReference type="InterPro" id="IPR006612">
    <property type="entry name" value="THAP_Znf"/>
</dbReference>
<evidence type="ECO:0000256" key="5">
    <source>
        <dbReference type="ARBA" id="ARBA00022771"/>
    </source>
</evidence>
<evidence type="ECO:0000313" key="17">
    <source>
        <dbReference type="EMBL" id="KAG8176300.1"/>
    </source>
</evidence>
<dbReference type="InterPro" id="IPR038441">
    <property type="entry name" value="THAP_Znf_sf"/>
</dbReference>
<evidence type="ECO:0000256" key="3">
    <source>
        <dbReference type="ARBA" id="ARBA00022723"/>
    </source>
</evidence>
<gene>
    <name evidence="17" type="ORF">JTE90_010019</name>
</gene>
<dbReference type="PROSITE" id="PS50950">
    <property type="entry name" value="ZF_THAP"/>
    <property type="match status" value="1"/>
</dbReference>
<evidence type="ECO:0000256" key="13">
    <source>
        <dbReference type="SAM" id="Coils"/>
    </source>
</evidence>
<feature type="domain" description="C2H2-type" evidence="15">
    <location>
        <begin position="621"/>
        <end position="648"/>
    </location>
</feature>
<evidence type="ECO:0000256" key="14">
    <source>
        <dbReference type="SAM" id="MobiDB-lite"/>
    </source>
</evidence>
<name>A0AAV6TYC8_9ARAC</name>
<dbReference type="GO" id="GO:0008270">
    <property type="term" value="F:zinc ion binding"/>
    <property type="evidence" value="ECO:0007669"/>
    <property type="project" value="UniProtKB-KW"/>
</dbReference>
<protein>
    <submittedName>
        <fullName evidence="17">Uncharacterized protein</fullName>
    </submittedName>
</protein>
<dbReference type="PROSITE" id="PS50157">
    <property type="entry name" value="ZINC_FINGER_C2H2_2"/>
    <property type="match status" value="8"/>
</dbReference>
<evidence type="ECO:0000259" key="16">
    <source>
        <dbReference type="PROSITE" id="PS50950"/>
    </source>
</evidence>
<dbReference type="Pfam" id="PF12874">
    <property type="entry name" value="zf-met"/>
    <property type="match status" value="1"/>
</dbReference>
<dbReference type="InterPro" id="IPR013087">
    <property type="entry name" value="Znf_C2H2_type"/>
</dbReference>
<evidence type="ECO:0000256" key="11">
    <source>
        <dbReference type="PROSITE-ProRule" id="PRU00042"/>
    </source>
</evidence>
<keyword evidence="18" id="KW-1185">Reference proteome</keyword>
<dbReference type="SMART" id="SM00355">
    <property type="entry name" value="ZnF_C2H2"/>
    <property type="match status" value="8"/>
</dbReference>
<evidence type="ECO:0000256" key="1">
    <source>
        <dbReference type="ARBA" id="ARBA00004123"/>
    </source>
</evidence>
<feature type="coiled-coil region" evidence="13">
    <location>
        <begin position="180"/>
        <end position="221"/>
    </location>
</feature>
<feature type="domain" description="THAP-type" evidence="16">
    <location>
        <begin position="1"/>
        <end position="93"/>
    </location>
</feature>
<dbReference type="Pfam" id="PF00096">
    <property type="entry name" value="zf-C2H2"/>
    <property type="match status" value="6"/>
</dbReference>
<dbReference type="Pfam" id="PF05485">
    <property type="entry name" value="THAP"/>
    <property type="match status" value="1"/>
</dbReference>
<evidence type="ECO:0000313" key="18">
    <source>
        <dbReference type="Proteomes" id="UP000827092"/>
    </source>
</evidence>
<evidence type="ECO:0000256" key="12">
    <source>
        <dbReference type="PROSITE-ProRule" id="PRU00309"/>
    </source>
</evidence>
<comment type="subcellular location">
    <subcellularLocation>
        <location evidence="1">Nucleus</location>
    </subcellularLocation>
</comment>
<keyword evidence="8 12" id="KW-0238">DNA-binding</keyword>
<dbReference type="AlphaFoldDB" id="A0AAV6TYC8"/>
<dbReference type="PANTHER" id="PTHR24399:SF23">
    <property type="entry name" value="C2H2-TYPE DOMAIN-CONTAINING PROTEIN"/>
    <property type="match status" value="1"/>
</dbReference>
<proteinExistence type="inferred from homology"/>
<feature type="compositionally biased region" description="Low complexity" evidence="14">
    <location>
        <begin position="337"/>
        <end position="349"/>
    </location>
</feature>
<feature type="domain" description="C2H2-type" evidence="15">
    <location>
        <begin position="807"/>
        <end position="834"/>
    </location>
</feature>
<dbReference type="PROSITE" id="PS00028">
    <property type="entry name" value="ZINC_FINGER_C2H2_1"/>
    <property type="match status" value="7"/>
</dbReference>
<evidence type="ECO:0000256" key="8">
    <source>
        <dbReference type="ARBA" id="ARBA00023125"/>
    </source>
</evidence>
<feature type="domain" description="C2H2-type" evidence="15">
    <location>
        <begin position="748"/>
        <end position="775"/>
    </location>
</feature>
<dbReference type="Proteomes" id="UP000827092">
    <property type="component" value="Unassembled WGS sequence"/>
</dbReference>
<comment type="caution">
    <text evidence="17">The sequence shown here is derived from an EMBL/GenBank/DDBJ whole genome shotgun (WGS) entry which is preliminary data.</text>
</comment>
<feature type="domain" description="C2H2-type" evidence="15">
    <location>
        <begin position="593"/>
        <end position="620"/>
    </location>
</feature>
<keyword evidence="5 11" id="KW-0863">Zinc-finger</keyword>
<evidence type="ECO:0000256" key="4">
    <source>
        <dbReference type="ARBA" id="ARBA00022737"/>
    </source>
</evidence>
<feature type="domain" description="C2H2-type" evidence="15">
    <location>
        <begin position="649"/>
        <end position="676"/>
    </location>
</feature>
<evidence type="ECO:0000256" key="2">
    <source>
        <dbReference type="ARBA" id="ARBA00006991"/>
    </source>
</evidence>
<dbReference type="PANTHER" id="PTHR24399">
    <property type="entry name" value="ZINC FINGER AND BTB DOMAIN-CONTAINING"/>
    <property type="match status" value="1"/>
</dbReference>
<dbReference type="SUPFAM" id="SSF57667">
    <property type="entry name" value="beta-beta-alpha zinc fingers"/>
    <property type="match status" value="4"/>
</dbReference>
<evidence type="ECO:0000256" key="6">
    <source>
        <dbReference type="ARBA" id="ARBA00022833"/>
    </source>
</evidence>
<evidence type="ECO:0000259" key="15">
    <source>
        <dbReference type="PROSITE" id="PS50157"/>
    </source>
</evidence>
<dbReference type="SMART" id="SM00980">
    <property type="entry name" value="THAP"/>
    <property type="match status" value="1"/>
</dbReference>
<feature type="domain" description="C2H2-type" evidence="15">
    <location>
        <begin position="835"/>
        <end position="862"/>
    </location>
</feature>
<dbReference type="GO" id="GO:0001227">
    <property type="term" value="F:DNA-binding transcription repressor activity, RNA polymerase II-specific"/>
    <property type="evidence" value="ECO:0007669"/>
    <property type="project" value="TreeGrafter"/>
</dbReference>
<reference evidence="17 18" key="1">
    <citation type="journal article" date="2022" name="Nat. Ecol. Evol.">
        <title>A masculinizing supergene underlies an exaggerated male reproductive morph in a spider.</title>
        <authorList>
            <person name="Hendrickx F."/>
            <person name="De Corte Z."/>
            <person name="Sonet G."/>
            <person name="Van Belleghem S.M."/>
            <person name="Kostlbacher S."/>
            <person name="Vangestel C."/>
        </authorList>
    </citation>
    <scope>NUCLEOTIDE SEQUENCE [LARGE SCALE GENOMIC DNA]</scope>
    <source>
        <strain evidence="17">W744_W776</strain>
    </source>
</reference>
<dbReference type="FunFam" id="3.30.160.60:FF:000075">
    <property type="entry name" value="Putative zinc finger protein 536"/>
    <property type="match status" value="1"/>
</dbReference>
<feature type="region of interest" description="Disordered" evidence="14">
    <location>
        <begin position="323"/>
        <end position="349"/>
    </location>
</feature>
<keyword evidence="6" id="KW-0862">Zinc</keyword>
<dbReference type="GO" id="GO:0000978">
    <property type="term" value="F:RNA polymerase II cis-regulatory region sequence-specific DNA binding"/>
    <property type="evidence" value="ECO:0007669"/>
    <property type="project" value="TreeGrafter"/>
</dbReference>
<dbReference type="GO" id="GO:0005654">
    <property type="term" value="C:nucleoplasm"/>
    <property type="evidence" value="ECO:0007669"/>
    <property type="project" value="TreeGrafter"/>
</dbReference>
<keyword evidence="13" id="KW-0175">Coiled coil</keyword>